<feature type="compositionally biased region" description="Low complexity" evidence="3">
    <location>
        <begin position="16"/>
        <end position="26"/>
    </location>
</feature>
<evidence type="ECO:0000256" key="2">
    <source>
        <dbReference type="SAM" id="Coils"/>
    </source>
</evidence>
<keyword evidence="5" id="KW-1185">Reference proteome</keyword>
<evidence type="ECO:0000256" key="3">
    <source>
        <dbReference type="SAM" id="MobiDB-lite"/>
    </source>
</evidence>
<evidence type="ECO:0000313" key="5">
    <source>
        <dbReference type="Proteomes" id="UP001420932"/>
    </source>
</evidence>
<gene>
    <name evidence="4" type="ORF">Syun_008210</name>
</gene>
<dbReference type="InterPro" id="IPR040265">
    <property type="entry name" value="CHUP1/IPGA1-like"/>
</dbReference>
<protein>
    <recommendedName>
        <fullName evidence="6">Protein CHUP1, chloroplastic</fullName>
    </recommendedName>
</protein>
<dbReference type="EMBL" id="JBBNAF010000003">
    <property type="protein sequence ID" value="KAK9161869.1"/>
    <property type="molecule type" value="Genomic_DNA"/>
</dbReference>
<evidence type="ECO:0000256" key="1">
    <source>
        <dbReference type="ARBA" id="ARBA00023054"/>
    </source>
</evidence>
<dbReference type="GO" id="GO:0072699">
    <property type="term" value="P:protein localization to cortical microtubule cytoskeleton"/>
    <property type="evidence" value="ECO:0007669"/>
    <property type="project" value="TreeGrafter"/>
</dbReference>
<dbReference type="Proteomes" id="UP001420932">
    <property type="component" value="Unassembled WGS sequence"/>
</dbReference>
<name>A0AAP0L1Y7_9MAGN</name>
<dbReference type="AlphaFoldDB" id="A0AAP0L1Y7"/>
<dbReference type="PANTHER" id="PTHR31342:SF43">
    <property type="entry name" value="F11A17.16"/>
    <property type="match status" value="1"/>
</dbReference>
<evidence type="ECO:0008006" key="6">
    <source>
        <dbReference type="Google" id="ProtNLM"/>
    </source>
</evidence>
<organism evidence="4 5">
    <name type="scientific">Stephania yunnanensis</name>
    <dbReference type="NCBI Taxonomy" id="152371"/>
    <lineage>
        <taxon>Eukaryota</taxon>
        <taxon>Viridiplantae</taxon>
        <taxon>Streptophyta</taxon>
        <taxon>Embryophyta</taxon>
        <taxon>Tracheophyta</taxon>
        <taxon>Spermatophyta</taxon>
        <taxon>Magnoliopsida</taxon>
        <taxon>Ranunculales</taxon>
        <taxon>Menispermaceae</taxon>
        <taxon>Menispermoideae</taxon>
        <taxon>Cissampelideae</taxon>
        <taxon>Stephania</taxon>
    </lineage>
</organism>
<keyword evidence="1 2" id="KW-0175">Coiled coil</keyword>
<dbReference type="GO" id="GO:0055028">
    <property type="term" value="C:cortical microtubule"/>
    <property type="evidence" value="ECO:0007669"/>
    <property type="project" value="TreeGrafter"/>
</dbReference>
<feature type="compositionally biased region" description="Pro residues" evidence="3">
    <location>
        <begin position="269"/>
        <end position="281"/>
    </location>
</feature>
<comment type="caution">
    <text evidence="4">The sequence shown here is derived from an EMBL/GenBank/DDBJ whole genome shotgun (WGS) entry which is preliminary data.</text>
</comment>
<feature type="region of interest" description="Disordered" evidence="3">
    <location>
        <begin position="264"/>
        <end position="283"/>
    </location>
</feature>
<sequence length="569" mass="63131">MKQEIVGSKTSENKGSSFSSQSTTPSRVRGASPRVKQSPRSEVNDGVSAGLKARPRSVPPDPTISQKVRRSIGLTKPKSGEDIVGPQKGREVEDMKVVGRTGNRPAPAVVEQCARLQRRPDLNCQEGNEDYPDGEKKELKDKLDASENLVKDLKAEVLVLNGQLQKLQSLNFELELQNRQLREDVAASEEKISALSSSRWQVKEDAVAGKFESSNFKDIQKLMAGKLENLGAKKNYVKDRGSVQLPAVGVPNLPFKVEEKQPKITANAAPPPPPPPPPLPRGPVRMAAAKRAPTIVEFYHTLTKQEVKKNALAPSLHCNNVAGGAHSSIVGEIQNRSSHLLAIRKDVETKGDLIRSLIEKIRAAVFTDIEDVLNFVDWIDNELSSLADERAVLKNFNWPERKADAMREAAIEYRDLKRLASEVSSYMDDSNTTCEASLKKIAGLLDKSEKSIQRLVKMRDSAIPSYRECKIPFDWMLDSGMVTKIKQASMRLAKLYMKRVSMELESSRSSERESTQEALLLQGVRFAYRTHQFAGGLDSETMCAFEDIRRRVPVHVGGARELLTGIASW</sequence>
<reference evidence="4 5" key="1">
    <citation type="submission" date="2024-01" db="EMBL/GenBank/DDBJ databases">
        <title>Genome assemblies of Stephania.</title>
        <authorList>
            <person name="Yang L."/>
        </authorList>
    </citation>
    <scope>NUCLEOTIDE SEQUENCE [LARGE SCALE GENOMIC DNA]</scope>
    <source>
        <strain evidence="4">YNDBR</strain>
        <tissue evidence="4">Leaf</tissue>
    </source>
</reference>
<feature type="compositionally biased region" description="Basic and acidic residues" evidence="3">
    <location>
        <begin position="88"/>
        <end position="97"/>
    </location>
</feature>
<evidence type="ECO:0000313" key="4">
    <source>
        <dbReference type="EMBL" id="KAK9161869.1"/>
    </source>
</evidence>
<proteinExistence type="predicted"/>
<feature type="coiled-coil region" evidence="2">
    <location>
        <begin position="136"/>
        <end position="198"/>
    </location>
</feature>
<accession>A0AAP0L1Y7</accession>
<feature type="region of interest" description="Disordered" evidence="3">
    <location>
        <begin position="1"/>
        <end position="104"/>
    </location>
</feature>
<dbReference type="PANTHER" id="PTHR31342">
    <property type="entry name" value="PROTEIN CHUP1, CHLOROPLASTIC"/>
    <property type="match status" value="1"/>
</dbReference>